<sequence length="524" mass="58423">MKNTKLSAITLALMTVMVSPTSWSATDPFAELDTAVAQSHQTHEQKLEEFYQYVNNYLDEYEQWRDEYTAQLDAEKAKHIEKWGTGDVSDQTTSVEYSDNDAVKKVIDYENNTATISVLVPADTSEEEAQKQLGNLSVDLDGDKLAMTDGQVSQQEVDYSAEQEKKEYNFIVEQTEAQMNELDNQAERLIHSNTGIPDSFIYERAYKKKMALVADAQERVKALRTLYKAKRAELGIPEPVVEPEPSPTTEPTQTAQTPKEVQQPEVKETSVAKTPTAEANDKPAAVEPMTEQSEQIAKVPQQPVTPEAAETTKPSVTDTPAKPTSKAATPKPMKVVSYTIKLPEGALKKRAEQYRPMADSESKEFDINPALVMAIMHSESSFRPDAKSHVPAYGLMQVVPSSAGYDVNRTIRNIDAPMKADELYQPPVNVETGTAYLHILNDKYLSAIKDEKSRTFCTIAAYNTGAGNVARAFNQDHSTNIRKAAGIINSMTPDEVYQHLIENLPYDETKNYLKKVSSRMALYQ</sequence>
<gene>
    <name evidence="6" type="ORF">LDJ79_14250</name>
</gene>
<evidence type="ECO:0000256" key="2">
    <source>
        <dbReference type="SAM" id="Coils"/>
    </source>
</evidence>
<feature type="chain" id="PRO_5045994124" evidence="4">
    <location>
        <begin position="26"/>
        <end position="524"/>
    </location>
</feature>
<feature type="domain" description="Transglycosylase SLT" evidence="5">
    <location>
        <begin position="359"/>
        <end position="483"/>
    </location>
</feature>
<evidence type="ECO:0000313" key="6">
    <source>
        <dbReference type="EMBL" id="MCA2017281.1"/>
    </source>
</evidence>
<evidence type="ECO:0000256" key="3">
    <source>
        <dbReference type="SAM" id="MobiDB-lite"/>
    </source>
</evidence>
<reference evidence="7" key="1">
    <citation type="submission" date="2023-07" db="EMBL/GenBank/DDBJ databases">
        <title>Molecular identification of indigenous halophilic bacteria isolated from red sea cost, biodegradation of synthetic dyes and assessment of degraded metabolite toxicity.</title>
        <authorList>
            <person name="Chaieb K."/>
            <person name="Altayb H.N."/>
        </authorList>
    </citation>
    <scope>NUCLEOTIDE SEQUENCE [LARGE SCALE GENOMIC DNA]</scope>
    <source>
        <strain evidence="7">K20</strain>
    </source>
</reference>
<name>A0ABS7YNN5_9VIBR</name>
<dbReference type="PANTHER" id="PTHR37423">
    <property type="entry name" value="SOLUBLE LYTIC MUREIN TRANSGLYCOSYLASE-RELATED"/>
    <property type="match status" value="1"/>
</dbReference>
<comment type="similarity">
    <text evidence="1">Belongs to the transglycosylase Slt family.</text>
</comment>
<dbReference type="EMBL" id="JAIWIU010000100">
    <property type="protein sequence ID" value="MCA2017281.1"/>
    <property type="molecule type" value="Genomic_DNA"/>
</dbReference>
<feature type="coiled-coil region" evidence="2">
    <location>
        <begin position="165"/>
        <end position="233"/>
    </location>
</feature>
<dbReference type="InterPro" id="IPR008258">
    <property type="entry name" value="Transglycosylase_SLT_dom_1"/>
</dbReference>
<feature type="signal peptide" evidence="4">
    <location>
        <begin position="1"/>
        <end position="25"/>
    </location>
</feature>
<accession>A0ABS7YNN5</accession>
<keyword evidence="4" id="KW-0732">Signal</keyword>
<dbReference type="CDD" id="cd16893">
    <property type="entry name" value="LT_MltC_MltE"/>
    <property type="match status" value="1"/>
</dbReference>
<evidence type="ECO:0000256" key="1">
    <source>
        <dbReference type="ARBA" id="ARBA00007734"/>
    </source>
</evidence>
<feature type="compositionally biased region" description="Low complexity" evidence="3">
    <location>
        <begin position="249"/>
        <end position="260"/>
    </location>
</feature>
<protein>
    <submittedName>
        <fullName evidence="6">Transglycosylase SLT domain-containing protein</fullName>
    </submittedName>
</protein>
<feature type="region of interest" description="Disordered" evidence="3">
    <location>
        <begin position="237"/>
        <end position="331"/>
    </location>
</feature>
<dbReference type="SUPFAM" id="SSF53955">
    <property type="entry name" value="Lysozyme-like"/>
    <property type="match status" value="1"/>
</dbReference>
<dbReference type="PROSITE" id="PS00922">
    <property type="entry name" value="TRANSGLYCOSYLASE"/>
    <property type="match status" value="1"/>
</dbReference>
<dbReference type="PANTHER" id="PTHR37423:SF2">
    <property type="entry name" value="MEMBRANE-BOUND LYTIC MUREIN TRANSGLYCOSYLASE C"/>
    <property type="match status" value="1"/>
</dbReference>
<evidence type="ECO:0000313" key="7">
    <source>
        <dbReference type="Proteomes" id="UP001199044"/>
    </source>
</evidence>
<dbReference type="Proteomes" id="UP001199044">
    <property type="component" value="Unassembled WGS sequence"/>
</dbReference>
<dbReference type="InterPro" id="IPR000189">
    <property type="entry name" value="Transglyc_AS"/>
</dbReference>
<dbReference type="InterPro" id="IPR023346">
    <property type="entry name" value="Lysozyme-like_dom_sf"/>
</dbReference>
<organism evidence="6 7">
    <name type="scientific">Vibrio tritonius</name>
    <dbReference type="NCBI Taxonomy" id="1435069"/>
    <lineage>
        <taxon>Bacteria</taxon>
        <taxon>Pseudomonadati</taxon>
        <taxon>Pseudomonadota</taxon>
        <taxon>Gammaproteobacteria</taxon>
        <taxon>Vibrionales</taxon>
        <taxon>Vibrionaceae</taxon>
        <taxon>Vibrio</taxon>
    </lineage>
</organism>
<proteinExistence type="inferred from homology"/>
<dbReference type="Gene3D" id="1.10.530.10">
    <property type="match status" value="1"/>
</dbReference>
<evidence type="ECO:0000259" key="5">
    <source>
        <dbReference type="Pfam" id="PF01464"/>
    </source>
</evidence>
<evidence type="ECO:0000256" key="4">
    <source>
        <dbReference type="SAM" id="SignalP"/>
    </source>
</evidence>
<comment type="caution">
    <text evidence="6">The sequence shown here is derived from an EMBL/GenBank/DDBJ whole genome shotgun (WGS) entry which is preliminary data.</text>
</comment>
<dbReference type="Pfam" id="PF01464">
    <property type="entry name" value="SLT"/>
    <property type="match status" value="1"/>
</dbReference>
<keyword evidence="2" id="KW-0175">Coiled coil</keyword>
<keyword evidence="7" id="KW-1185">Reference proteome</keyword>